<feature type="compositionally biased region" description="Basic residues" evidence="1">
    <location>
        <begin position="1208"/>
        <end position="1217"/>
    </location>
</feature>
<feature type="compositionally biased region" description="Basic and acidic residues" evidence="1">
    <location>
        <begin position="811"/>
        <end position="833"/>
    </location>
</feature>
<feature type="compositionally biased region" description="Low complexity" evidence="1">
    <location>
        <begin position="419"/>
        <end position="430"/>
    </location>
</feature>
<feature type="compositionally biased region" description="Polar residues" evidence="1">
    <location>
        <begin position="663"/>
        <end position="683"/>
    </location>
</feature>
<feature type="compositionally biased region" description="Polar residues" evidence="1">
    <location>
        <begin position="557"/>
        <end position="566"/>
    </location>
</feature>
<feature type="region of interest" description="Disordered" evidence="1">
    <location>
        <begin position="1188"/>
        <end position="1768"/>
    </location>
</feature>
<feature type="region of interest" description="Disordered" evidence="1">
    <location>
        <begin position="345"/>
        <end position="443"/>
    </location>
</feature>
<feature type="compositionally biased region" description="Low complexity" evidence="1">
    <location>
        <begin position="1222"/>
        <end position="1243"/>
    </location>
</feature>
<sequence length="1783" mass="192156">MRRTVRSTEGRRDKSMELCVCVCVCLERATPASRLSRPSKGGLSTMVASYVILTLGKRSIIQMSQHPEQNEVRRGNGLLACATHQNLNAVKQGHEKGSKSSGVTTNAARSTGQGPPNWVAPPAGWRLLYVSTPVGAKPTHRSRAVAEPSRARSAVTDLGERNNQHVWRRKGKEETQQSAAAVSANSDLFPSFLQQLTRDTANPNASTAAAAAFMASSNPNPNKALSSAAAAAALRARPHTPTNVSQVQTKRTSRRSPSISSIGSAASAAARGSTQQPRLGRRGSSGSMSERSFRTRSQSPHGDRRPYEQDHPPVPAIPPGHKASKSMSSAGVGMQNFKTASQKLDSGLPSWYTQPRGDTSNVRTSDAPMRRGRPESITRADSRSSSINFSYPGRARAQSPPSSPTVDQSSQWSNSPKANRSSVVSNGSSRPDQTLVYDPNSRRMVPKASLEAVEYNVRAAAEKPTKSRKSQTGVSRSGSHLAKGTVARVKGTNVEPGGRPREVPRREQPPVETQYPSREETEMLDDLQAEAVVTTPQLPQKQRQDTRQARFSDADNSRLSTPSPIEQQPDRFASPRPTGQLGRHPSVVKEEPEEDPDAEASHVPSKEVYGALDNVPTRQTLYEPVHEQDTVLEPKPQSYGQPESIDFAENKQVASLARDDSIPQRSLSQSPARQARFASTPSESLVVRHAPLGRSASPIKSALKHHSPSPRDASPSDYGSDAARAPVDSPDRAAPVSRKKSVRVSFDERSPVVVGESIGPLGDTDSPVVPSPQTRRPWYSSIGRKKKEASPELDDDEVMKPRPALPSFGSVREKKVREPEEPERPLIRPHELAHSPTPPTSSGDQQPLSPSQTKTIDEYAASTVSGQSSDHAVGSILAQNQDSASRNAANISRFREPLPPIVTSAEAHEDFSDSMRSSDDEFVFDSAVNDSDGETVPGTQTTATTMMGSQVISENGLTGLEEDIPEVAEQPKAQPGLAEYSQNATTGPTETVPAIMFTQPSPAAIDENRVHARQPARDYMDLPGMFPDDESDDYTTTQQRQTLPNPTPASAIEAVKELEPVVAPSQTQVLPQTNLATTPQATMPEDTTDDESNASIYSDAYEDPSDMEGDGGFQSLDAVVESPVTKTSLADQIPKGVTGEKSNLEDMNPVVQKAVVSTQVAAPSNPETDWEQAKSFWRGLTAEKRRQLELEAMDEAGTEADQEELKTPTRKLSNRGKKTAEQRQATAVGRAAQAQAAAPVQEPRQMKGNDPERTYMIQPGTKADHGPVSPQARSSGPIRTSLRREEPQSATSGHMRTSLRGDQAQSGKSRTLSKSNPGEVHMRKSMRSGGTEPASRRISQQPERVASPPTITTRPRTAGGPERGAQRDRSSSFEVAASAAAAIQRNGKPAPIQRRGSDASDSSFKRARAAPSDHISFRRTMRHDAAPAQPQSSEIKATKGSGRFSLRSLSPSGSAFRRSSVVTASPQSKGMRQSLRSGSDVASIASRDSKRTSLVPSFGRASGKVASKKIKSESRFVDSSDEDEPASSRFRSRFDDSSDEDDARPSASDRPLSKGTLRGSATAPANFKKATTPVPEEDEDSPDLPDSDDEPSMQLPSPLRSPGNTAAPFRPDLNKRYSSGIGTTTLGRPQAGRGTSYTAPSTERPTHARRGSFMSNILRRNRKADNAKTTRSETAGLDHNTDELTAPLGDSRPTSPRLQKKNPYESWPLPEAGEDGRPSTSGGRLNGAGSKRPEFAGRRSTSLGLPEQHINGNGADYDISAGADHTKKKKKFGTLRKIFGLDD</sequence>
<gene>
    <name evidence="2" type="ORF">BKA67DRAFT_684486</name>
</gene>
<name>A0A9P8RP33_9PEZI</name>
<feature type="region of interest" description="Disordered" evidence="1">
    <location>
        <begin position="139"/>
        <end position="174"/>
    </location>
</feature>
<dbReference type="GeneID" id="70137887"/>
<comment type="caution">
    <text evidence="2">The sequence shown here is derived from an EMBL/GenBank/DDBJ whole genome shotgun (WGS) entry which is preliminary data.</text>
</comment>
<feature type="compositionally biased region" description="Polar residues" evidence="1">
    <location>
        <begin position="1064"/>
        <end position="1081"/>
    </location>
</feature>
<feature type="compositionally biased region" description="Polar residues" evidence="1">
    <location>
        <begin position="99"/>
        <end position="114"/>
    </location>
</feature>
<feature type="compositionally biased region" description="Basic and acidic residues" evidence="1">
    <location>
        <begin position="498"/>
        <end position="509"/>
    </location>
</feature>
<feature type="region of interest" description="Disordered" evidence="1">
    <location>
        <begin position="90"/>
        <end position="118"/>
    </location>
</feature>
<dbReference type="EMBL" id="JAGPXC010000009">
    <property type="protein sequence ID" value="KAH6647025.1"/>
    <property type="molecule type" value="Genomic_DNA"/>
</dbReference>
<feature type="compositionally biased region" description="Basic and acidic residues" evidence="1">
    <location>
        <begin position="301"/>
        <end position="311"/>
    </location>
</feature>
<feature type="compositionally biased region" description="Polar residues" evidence="1">
    <location>
        <begin position="240"/>
        <end position="250"/>
    </location>
</feature>
<dbReference type="RefSeq" id="XP_045953539.1">
    <property type="nucleotide sequence ID" value="XM_046108996.1"/>
</dbReference>
<dbReference type="Proteomes" id="UP000758603">
    <property type="component" value="Unassembled WGS sequence"/>
</dbReference>
<feature type="compositionally biased region" description="Basic and acidic residues" evidence="1">
    <location>
        <begin position="1244"/>
        <end position="1253"/>
    </location>
</feature>
<protein>
    <submittedName>
        <fullName evidence="2">Uncharacterized protein</fullName>
    </submittedName>
</protein>
<feature type="region of interest" description="Disordered" evidence="1">
    <location>
        <begin position="221"/>
        <end position="330"/>
    </location>
</feature>
<evidence type="ECO:0000313" key="2">
    <source>
        <dbReference type="EMBL" id="KAH6647025.1"/>
    </source>
</evidence>
<feature type="compositionally biased region" description="Polar residues" evidence="1">
    <location>
        <begin position="1303"/>
        <end position="1316"/>
    </location>
</feature>
<feature type="compositionally biased region" description="Acidic residues" evidence="1">
    <location>
        <begin position="1191"/>
        <end position="1202"/>
    </location>
</feature>
<feature type="region of interest" description="Disordered" evidence="1">
    <location>
        <begin position="1019"/>
        <end position="1146"/>
    </location>
</feature>
<feature type="compositionally biased region" description="Polar residues" evidence="1">
    <location>
        <begin position="877"/>
        <end position="890"/>
    </location>
</feature>
<feature type="region of interest" description="Disordered" evidence="1">
    <location>
        <begin position="459"/>
        <end position="610"/>
    </location>
</feature>
<evidence type="ECO:0000256" key="1">
    <source>
        <dbReference type="SAM" id="MobiDB-lite"/>
    </source>
</evidence>
<feature type="compositionally biased region" description="Acidic residues" evidence="1">
    <location>
        <begin position="1100"/>
        <end position="1109"/>
    </location>
</feature>
<feature type="compositionally biased region" description="Basic and acidic residues" evidence="1">
    <location>
        <begin position="906"/>
        <end position="919"/>
    </location>
</feature>
<feature type="compositionally biased region" description="Polar residues" evidence="1">
    <location>
        <begin position="1034"/>
        <end position="1044"/>
    </location>
</feature>
<feature type="compositionally biased region" description="Polar residues" evidence="1">
    <location>
        <begin position="937"/>
        <end position="949"/>
    </location>
</feature>
<feature type="compositionally biased region" description="Polar residues" evidence="1">
    <location>
        <begin position="351"/>
        <end position="364"/>
    </location>
</feature>
<feature type="compositionally biased region" description="Acidic residues" evidence="1">
    <location>
        <begin position="1575"/>
        <end position="1591"/>
    </location>
</feature>
<feature type="compositionally biased region" description="Low complexity" evidence="1">
    <location>
        <begin position="1372"/>
        <end position="1382"/>
    </location>
</feature>
<feature type="compositionally biased region" description="Basic and acidic residues" evidence="1">
    <location>
        <begin position="542"/>
        <end position="556"/>
    </location>
</feature>
<feature type="compositionally biased region" description="Basic and acidic residues" evidence="1">
    <location>
        <begin position="368"/>
        <end position="382"/>
    </location>
</feature>
<feature type="region of interest" description="Disordered" evidence="1">
    <location>
        <begin position="624"/>
        <end position="949"/>
    </location>
</feature>
<accession>A0A9P8RP33</accession>
<proteinExistence type="predicted"/>
<evidence type="ECO:0000313" key="3">
    <source>
        <dbReference type="Proteomes" id="UP000758603"/>
    </source>
</evidence>
<feature type="compositionally biased region" description="Polar residues" evidence="1">
    <location>
        <begin position="1460"/>
        <end position="1477"/>
    </location>
</feature>
<feature type="compositionally biased region" description="Low complexity" evidence="1">
    <location>
        <begin position="255"/>
        <end position="274"/>
    </location>
</feature>
<feature type="compositionally biased region" description="Low complexity" evidence="1">
    <location>
        <begin position="221"/>
        <end position="235"/>
    </location>
</feature>
<keyword evidence="3" id="KW-1185">Reference proteome</keyword>
<organism evidence="2 3">
    <name type="scientific">Truncatella angustata</name>
    <dbReference type="NCBI Taxonomy" id="152316"/>
    <lineage>
        <taxon>Eukaryota</taxon>
        <taxon>Fungi</taxon>
        <taxon>Dikarya</taxon>
        <taxon>Ascomycota</taxon>
        <taxon>Pezizomycotina</taxon>
        <taxon>Sordariomycetes</taxon>
        <taxon>Xylariomycetidae</taxon>
        <taxon>Amphisphaeriales</taxon>
        <taxon>Sporocadaceae</taxon>
        <taxon>Truncatella</taxon>
    </lineage>
</organism>
<reference evidence="2" key="1">
    <citation type="journal article" date="2021" name="Nat. Commun.">
        <title>Genetic determinants of endophytism in the Arabidopsis root mycobiome.</title>
        <authorList>
            <person name="Mesny F."/>
            <person name="Miyauchi S."/>
            <person name="Thiergart T."/>
            <person name="Pickel B."/>
            <person name="Atanasova L."/>
            <person name="Karlsson M."/>
            <person name="Huettel B."/>
            <person name="Barry K.W."/>
            <person name="Haridas S."/>
            <person name="Chen C."/>
            <person name="Bauer D."/>
            <person name="Andreopoulos W."/>
            <person name="Pangilinan J."/>
            <person name="LaButti K."/>
            <person name="Riley R."/>
            <person name="Lipzen A."/>
            <person name="Clum A."/>
            <person name="Drula E."/>
            <person name="Henrissat B."/>
            <person name="Kohler A."/>
            <person name="Grigoriev I.V."/>
            <person name="Martin F.M."/>
            <person name="Hacquard S."/>
        </authorList>
    </citation>
    <scope>NUCLEOTIDE SEQUENCE</scope>
    <source>
        <strain evidence="2">MPI-SDFR-AT-0073</strain>
    </source>
</reference>
<feature type="compositionally biased region" description="Polar residues" evidence="1">
    <location>
        <begin position="840"/>
        <end position="854"/>
    </location>
</feature>
<feature type="compositionally biased region" description="Polar residues" evidence="1">
    <location>
        <begin position="1616"/>
        <end position="1643"/>
    </location>
</feature>
<dbReference type="OrthoDB" id="5423926at2759"/>
<feature type="compositionally biased region" description="Polar residues" evidence="1">
    <location>
        <begin position="404"/>
        <end position="418"/>
    </location>
</feature>